<evidence type="ECO:0000256" key="2">
    <source>
        <dbReference type="ARBA" id="ARBA00022737"/>
    </source>
</evidence>
<sequence>IKPANMEELTEVITAAECHPHQCNVFVYSSSKGTIRLCDMRAAALCDRHSK</sequence>
<accession>A0ABD0PYP4</accession>
<reference evidence="3 4" key="1">
    <citation type="submission" date="2024-05" db="EMBL/GenBank/DDBJ databases">
        <title>Genome sequencing and assembly of Indian major carp, Cirrhinus mrigala (Hamilton, 1822).</title>
        <authorList>
            <person name="Mohindra V."/>
            <person name="Chowdhury L.M."/>
            <person name="Lal K."/>
            <person name="Jena J.K."/>
        </authorList>
    </citation>
    <scope>NUCLEOTIDE SEQUENCE [LARGE SCALE GENOMIC DNA]</scope>
    <source>
        <strain evidence="3">CM1030</strain>
        <tissue evidence="3">Blood</tissue>
    </source>
</reference>
<comment type="caution">
    <text evidence="3">The sequence shown here is derived from an EMBL/GenBank/DDBJ whole genome shotgun (WGS) entry which is preliminary data.</text>
</comment>
<dbReference type="InterPro" id="IPR000009">
    <property type="entry name" value="PP2A_PR55"/>
</dbReference>
<keyword evidence="2" id="KW-0677">Repeat</keyword>
<keyword evidence="1" id="KW-0853">WD repeat</keyword>
<evidence type="ECO:0000313" key="4">
    <source>
        <dbReference type="Proteomes" id="UP001529510"/>
    </source>
</evidence>
<feature type="non-terminal residue" evidence="3">
    <location>
        <position position="1"/>
    </location>
</feature>
<evidence type="ECO:0000313" key="3">
    <source>
        <dbReference type="EMBL" id="KAL0179047.1"/>
    </source>
</evidence>
<keyword evidence="4" id="KW-1185">Reference proteome</keyword>
<dbReference type="PANTHER" id="PTHR11871">
    <property type="entry name" value="PROTEIN PHOSPHATASE PP2A REGULATORY SUBUNIT B"/>
    <property type="match status" value="1"/>
</dbReference>
<proteinExistence type="predicted"/>
<dbReference type="EMBL" id="JAMKFB020000012">
    <property type="protein sequence ID" value="KAL0179047.1"/>
    <property type="molecule type" value="Genomic_DNA"/>
</dbReference>
<gene>
    <name evidence="3" type="ORF">M9458_024489</name>
</gene>
<organism evidence="3 4">
    <name type="scientific">Cirrhinus mrigala</name>
    <name type="common">Mrigala</name>
    <dbReference type="NCBI Taxonomy" id="683832"/>
    <lineage>
        <taxon>Eukaryota</taxon>
        <taxon>Metazoa</taxon>
        <taxon>Chordata</taxon>
        <taxon>Craniata</taxon>
        <taxon>Vertebrata</taxon>
        <taxon>Euteleostomi</taxon>
        <taxon>Actinopterygii</taxon>
        <taxon>Neopterygii</taxon>
        <taxon>Teleostei</taxon>
        <taxon>Ostariophysi</taxon>
        <taxon>Cypriniformes</taxon>
        <taxon>Cyprinidae</taxon>
        <taxon>Labeoninae</taxon>
        <taxon>Labeonini</taxon>
        <taxon>Cirrhinus</taxon>
    </lineage>
</organism>
<evidence type="ECO:0000256" key="1">
    <source>
        <dbReference type="ARBA" id="ARBA00022574"/>
    </source>
</evidence>
<protein>
    <submittedName>
        <fullName evidence="3">Uncharacterized protein</fullName>
    </submittedName>
</protein>
<name>A0ABD0PYP4_CIRMR</name>
<dbReference type="PRINTS" id="PR00600">
    <property type="entry name" value="PP2APR55"/>
</dbReference>
<dbReference type="AlphaFoldDB" id="A0ABD0PYP4"/>
<feature type="non-terminal residue" evidence="3">
    <location>
        <position position="51"/>
    </location>
</feature>
<dbReference type="Proteomes" id="UP001529510">
    <property type="component" value="Unassembled WGS sequence"/>
</dbReference>